<dbReference type="Proteomes" id="UP000221165">
    <property type="component" value="Unassembled WGS sequence"/>
</dbReference>
<feature type="transmembrane region" description="Helical" evidence="12">
    <location>
        <begin position="98"/>
        <end position="119"/>
    </location>
</feature>
<dbReference type="PANTHER" id="PTHR31937:SF2">
    <property type="entry name" value="TRANSMEMBRANE PROTEIN 163"/>
    <property type="match status" value="1"/>
</dbReference>
<evidence type="ECO:0000256" key="2">
    <source>
        <dbReference type="ARBA" id="ARBA00004644"/>
    </source>
</evidence>
<keyword evidence="10" id="KW-0968">Cytoplasmic vesicle</keyword>
<comment type="subcellular location">
    <subcellularLocation>
        <location evidence="2">Cytoplasmic vesicle</location>
        <location evidence="2">Secretory vesicle</location>
        <location evidence="2">Synaptic vesicle membrane</location>
        <topology evidence="2">Multi-pass membrane protein</topology>
    </subcellularLocation>
    <subcellularLocation>
        <location evidence="1">Early endosome membrane</location>
    </subcellularLocation>
</comment>
<evidence type="ECO:0000313" key="14">
    <source>
        <dbReference type="Proteomes" id="UP000221165"/>
    </source>
</evidence>
<comment type="caution">
    <text evidence="13">The sequence shown here is derived from an EMBL/GenBank/DDBJ whole genome shotgun (WGS) entry which is preliminary data.</text>
</comment>
<feature type="transmembrane region" description="Helical" evidence="12">
    <location>
        <begin position="359"/>
        <end position="380"/>
    </location>
</feature>
<protein>
    <submittedName>
        <fullName evidence="13">Transmembrane protein</fullName>
    </submittedName>
</protein>
<name>A0A2C6LCB1_9APIC</name>
<keyword evidence="8" id="KW-0770">Synapse</keyword>
<evidence type="ECO:0000256" key="9">
    <source>
        <dbReference type="ARBA" id="ARBA00023136"/>
    </source>
</evidence>
<dbReference type="RefSeq" id="XP_067926550.1">
    <property type="nucleotide sequence ID" value="XM_068061489.1"/>
</dbReference>
<dbReference type="InterPro" id="IPR026765">
    <property type="entry name" value="Tmem163"/>
</dbReference>
<evidence type="ECO:0000256" key="12">
    <source>
        <dbReference type="SAM" id="Phobius"/>
    </source>
</evidence>
<evidence type="ECO:0000256" key="11">
    <source>
        <dbReference type="SAM" id="MobiDB-lite"/>
    </source>
</evidence>
<evidence type="ECO:0000256" key="3">
    <source>
        <dbReference type="ARBA" id="ARBA00008731"/>
    </source>
</evidence>
<comment type="similarity">
    <text evidence="3">Belongs to the TMEM163 family.</text>
</comment>
<evidence type="ECO:0000256" key="5">
    <source>
        <dbReference type="ARBA" id="ARBA00022753"/>
    </source>
</evidence>
<dbReference type="InterPro" id="IPR027469">
    <property type="entry name" value="Cation_efflux_TMD_sf"/>
</dbReference>
<evidence type="ECO:0000256" key="8">
    <source>
        <dbReference type="ARBA" id="ARBA00023018"/>
    </source>
</evidence>
<evidence type="ECO:0000313" key="13">
    <source>
        <dbReference type="EMBL" id="PHJ24878.1"/>
    </source>
</evidence>
<proteinExistence type="inferred from homology"/>
<dbReference type="Gene3D" id="1.20.1510.10">
    <property type="entry name" value="Cation efflux protein transmembrane domain"/>
    <property type="match status" value="1"/>
</dbReference>
<keyword evidence="5" id="KW-0967">Endosome</keyword>
<dbReference type="VEuPathDB" id="ToxoDB:CSUI_001283"/>
<keyword evidence="14" id="KW-1185">Reference proteome</keyword>
<feature type="transmembrane region" description="Helical" evidence="12">
    <location>
        <begin position="69"/>
        <end position="92"/>
    </location>
</feature>
<evidence type="ECO:0000256" key="7">
    <source>
        <dbReference type="ARBA" id="ARBA00022989"/>
    </source>
</evidence>
<keyword evidence="6" id="KW-0862">Zinc</keyword>
<feature type="compositionally biased region" description="Low complexity" evidence="11">
    <location>
        <begin position="245"/>
        <end position="254"/>
    </location>
</feature>
<evidence type="ECO:0000256" key="1">
    <source>
        <dbReference type="ARBA" id="ARBA00004146"/>
    </source>
</evidence>
<gene>
    <name evidence="13" type="ORF">CSUI_001283</name>
</gene>
<dbReference type="GeneID" id="94424700"/>
<feature type="transmembrane region" description="Helical" evidence="12">
    <location>
        <begin position="401"/>
        <end position="422"/>
    </location>
</feature>
<dbReference type="GO" id="GO:0031901">
    <property type="term" value="C:early endosome membrane"/>
    <property type="evidence" value="ECO:0007669"/>
    <property type="project" value="UniProtKB-SubCell"/>
</dbReference>
<keyword evidence="7 12" id="KW-1133">Transmembrane helix</keyword>
<sequence>MFALSRGTKREPPGEGTVFAVGGPCWSGLTTRGEGTENGDAGGSEVPAHALRVACQEGKRRRLIKWARVVSIISIVMSVLFGAAAMFCGLVGDLIISLVAIALETWIDMLSSIAVLWRFERDDASFIRRSPFSPPTPFRPGSAPLSKGCSGSLSLPNGGGTPPKKQTSGRQVAGEDSRGTFSPSGGHTVEGKTETSSPCSPKATPVPRTNAGDYSLAEVDFSAATVAQRPAGVTSRAEVSLASSSPLSTPSFLARPVLSGKKQDKEGGAVPRPLIERSSGDLLMGSDSRGDSIAIPLNHSLSFTAREKYSSMFVGFLFILLAVWVGGQASYTLLVNNKGSAASIGLNEQFAQRQSMFRVALYTCLICWPSAVVFGVLAVVKFNLAARLRSEVMGKDAMCSAFGVALSLVAGIVGFVGLGDVGLGRAAREGTSNAPANRVNTAVYDASAAILIGVLMLVEGIRTVHENSRRRTVHVAQGARELVVVPGTSAYNHHVYTV</sequence>
<feature type="region of interest" description="Disordered" evidence="11">
    <location>
        <begin position="1"/>
        <end position="22"/>
    </location>
</feature>
<dbReference type="AlphaFoldDB" id="A0A2C6LCB1"/>
<evidence type="ECO:0000256" key="10">
    <source>
        <dbReference type="ARBA" id="ARBA00023329"/>
    </source>
</evidence>
<dbReference type="OrthoDB" id="331767at2759"/>
<organism evidence="13 14">
    <name type="scientific">Cystoisospora suis</name>
    <dbReference type="NCBI Taxonomy" id="483139"/>
    <lineage>
        <taxon>Eukaryota</taxon>
        <taxon>Sar</taxon>
        <taxon>Alveolata</taxon>
        <taxon>Apicomplexa</taxon>
        <taxon>Conoidasida</taxon>
        <taxon>Coccidia</taxon>
        <taxon>Eucoccidiorida</taxon>
        <taxon>Eimeriorina</taxon>
        <taxon>Sarcocystidae</taxon>
        <taxon>Cystoisospora</taxon>
    </lineage>
</organism>
<feature type="transmembrane region" description="Helical" evidence="12">
    <location>
        <begin position="309"/>
        <end position="327"/>
    </location>
</feature>
<evidence type="ECO:0000256" key="6">
    <source>
        <dbReference type="ARBA" id="ARBA00022833"/>
    </source>
</evidence>
<feature type="region of interest" description="Disordered" evidence="11">
    <location>
        <begin position="245"/>
        <end position="274"/>
    </location>
</feature>
<dbReference type="PANTHER" id="PTHR31937">
    <property type="entry name" value="TRANSMEMBRANE PROTEIN 163"/>
    <property type="match status" value="1"/>
</dbReference>
<reference evidence="13 14" key="1">
    <citation type="journal article" date="2017" name="Int. J. Parasitol.">
        <title>The genome of the protozoan parasite Cystoisospora suis and a reverse vaccinology approach to identify vaccine candidates.</title>
        <authorList>
            <person name="Palmieri N."/>
            <person name="Shrestha A."/>
            <person name="Ruttkowski B."/>
            <person name="Beck T."/>
            <person name="Vogl C."/>
            <person name="Tomley F."/>
            <person name="Blake D.P."/>
            <person name="Joachim A."/>
        </authorList>
    </citation>
    <scope>NUCLEOTIDE SEQUENCE [LARGE SCALE GENOMIC DNA]</scope>
    <source>
        <strain evidence="13 14">Wien I</strain>
    </source>
</reference>
<keyword evidence="9 12" id="KW-0472">Membrane</keyword>
<dbReference type="EMBL" id="MIGC01000501">
    <property type="protein sequence ID" value="PHJ24878.1"/>
    <property type="molecule type" value="Genomic_DNA"/>
</dbReference>
<feature type="region of interest" description="Disordered" evidence="11">
    <location>
        <begin position="130"/>
        <end position="211"/>
    </location>
</feature>
<feature type="transmembrane region" description="Helical" evidence="12">
    <location>
        <begin position="442"/>
        <end position="461"/>
    </location>
</feature>
<evidence type="ECO:0000256" key="4">
    <source>
        <dbReference type="ARBA" id="ARBA00022692"/>
    </source>
</evidence>
<keyword evidence="4 12" id="KW-0812">Transmembrane</keyword>
<accession>A0A2C6LCB1</accession>